<sequence length="401" mass="44199">MARANSTRFSLCSSLEESVESHRDNHMEQPLDNSFDLVKLDVRRGEMTPPSERWRPSEYAPFSNGEEADGVTEVTKSLGEDEKERPVLSPSLPLEDTQFSGTGLATPPPLLYQQKKPRPAASRGLWIPPITWPHNVAQRGLLEPRGTSHEPTFFLNFLIQLHHLRDFWPTLTSRATLILAALVALMAFKMDQLTRVVTVVAEGRTLASLFHPSQLTTTLSHHDHAQPTGELMGETLSKHGEAGSPLRRRVVPTISSPEQGSQRLPAKTIEAEVDDFVENDSLGGFDSFVAGATSASSPLHSILLGCGAGYAIYATLNQLNCTKCRALLILDKQVHVSAAQPYYDLERELDRGGLVFPVMCVVNTVTHCYAVAQQLPETTDFLQVGNQRQLVMGLRSEQLAT</sequence>
<keyword evidence="2" id="KW-1185">Reference proteome</keyword>
<reference evidence="1" key="1">
    <citation type="submission" date="2020-05" db="EMBL/GenBank/DDBJ databases">
        <title>Large-scale comparative analyses of tick genomes elucidate their genetic diversity and vector capacities.</title>
        <authorList>
            <person name="Jia N."/>
            <person name="Wang J."/>
            <person name="Shi W."/>
            <person name="Du L."/>
            <person name="Sun Y."/>
            <person name="Zhan W."/>
            <person name="Jiang J."/>
            <person name="Wang Q."/>
            <person name="Zhang B."/>
            <person name="Ji P."/>
            <person name="Sakyi L.B."/>
            <person name="Cui X."/>
            <person name="Yuan T."/>
            <person name="Jiang B."/>
            <person name="Yang W."/>
            <person name="Lam T.T.-Y."/>
            <person name="Chang Q."/>
            <person name="Ding S."/>
            <person name="Wang X."/>
            <person name="Zhu J."/>
            <person name="Ruan X."/>
            <person name="Zhao L."/>
            <person name="Wei J."/>
            <person name="Que T."/>
            <person name="Du C."/>
            <person name="Cheng J."/>
            <person name="Dai P."/>
            <person name="Han X."/>
            <person name="Huang E."/>
            <person name="Gao Y."/>
            <person name="Liu J."/>
            <person name="Shao H."/>
            <person name="Ye R."/>
            <person name="Li L."/>
            <person name="Wei W."/>
            <person name="Wang X."/>
            <person name="Wang C."/>
            <person name="Yang T."/>
            <person name="Huo Q."/>
            <person name="Li W."/>
            <person name="Guo W."/>
            <person name="Chen H."/>
            <person name="Zhou L."/>
            <person name="Ni X."/>
            <person name="Tian J."/>
            <person name="Zhou Y."/>
            <person name="Sheng Y."/>
            <person name="Liu T."/>
            <person name="Pan Y."/>
            <person name="Xia L."/>
            <person name="Li J."/>
            <person name="Zhao F."/>
            <person name="Cao W."/>
        </authorList>
    </citation>
    <scope>NUCLEOTIDE SEQUENCE</scope>
    <source>
        <strain evidence="1">Dsil-2018</strain>
    </source>
</reference>
<evidence type="ECO:0000313" key="1">
    <source>
        <dbReference type="EMBL" id="KAH7980697.1"/>
    </source>
</evidence>
<dbReference type="EMBL" id="CM023470">
    <property type="protein sequence ID" value="KAH7980697.1"/>
    <property type="molecule type" value="Genomic_DNA"/>
</dbReference>
<accession>A0ACB8E1D5</accession>
<organism evidence="1 2">
    <name type="scientific">Dermacentor silvarum</name>
    <name type="common">Tick</name>
    <dbReference type="NCBI Taxonomy" id="543639"/>
    <lineage>
        <taxon>Eukaryota</taxon>
        <taxon>Metazoa</taxon>
        <taxon>Ecdysozoa</taxon>
        <taxon>Arthropoda</taxon>
        <taxon>Chelicerata</taxon>
        <taxon>Arachnida</taxon>
        <taxon>Acari</taxon>
        <taxon>Parasitiformes</taxon>
        <taxon>Ixodida</taxon>
        <taxon>Ixodoidea</taxon>
        <taxon>Ixodidae</taxon>
        <taxon>Rhipicephalinae</taxon>
        <taxon>Dermacentor</taxon>
    </lineage>
</organism>
<proteinExistence type="predicted"/>
<dbReference type="Proteomes" id="UP000821865">
    <property type="component" value="Chromosome 1"/>
</dbReference>
<name>A0ACB8E1D5_DERSI</name>
<evidence type="ECO:0000313" key="2">
    <source>
        <dbReference type="Proteomes" id="UP000821865"/>
    </source>
</evidence>
<comment type="caution">
    <text evidence="1">The sequence shown here is derived from an EMBL/GenBank/DDBJ whole genome shotgun (WGS) entry which is preliminary data.</text>
</comment>
<gene>
    <name evidence="1" type="ORF">HPB49_018344</name>
</gene>
<protein>
    <submittedName>
        <fullName evidence="1">Uncharacterized protein</fullName>
    </submittedName>
</protein>